<name>A0A3B0W0R7_9ZZZZ</name>
<dbReference type="InterPro" id="IPR001763">
    <property type="entry name" value="Rhodanese-like_dom"/>
</dbReference>
<accession>A0A3B0W0R7</accession>
<evidence type="ECO:0000259" key="1">
    <source>
        <dbReference type="PROSITE" id="PS50206"/>
    </source>
</evidence>
<dbReference type="EMBL" id="UOFB01000112">
    <property type="protein sequence ID" value="VAW46003.1"/>
    <property type="molecule type" value="Genomic_DNA"/>
</dbReference>
<reference evidence="2" key="1">
    <citation type="submission" date="2018-06" db="EMBL/GenBank/DDBJ databases">
        <authorList>
            <person name="Zhirakovskaya E."/>
        </authorList>
    </citation>
    <scope>NUCLEOTIDE SEQUENCE</scope>
</reference>
<evidence type="ECO:0000313" key="2">
    <source>
        <dbReference type="EMBL" id="VAW46003.1"/>
    </source>
</evidence>
<dbReference type="SUPFAM" id="SSF52821">
    <property type="entry name" value="Rhodanese/Cell cycle control phosphatase"/>
    <property type="match status" value="1"/>
</dbReference>
<organism evidence="2">
    <name type="scientific">hydrothermal vent metagenome</name>
    <dbReference type="NCBI Taxonomy" id="652676"/>
    <lineage>
        <taxon>unclassified sequences</taxon>
        <taxon>metagenomes</taxon>
        <taxon>ecological metagenomes</taxon>
    </lineage>
</organism>
<dbReference type="InterPro" id="IPR036873">
    <property type="entry name" value="Rhodanese-like_dom_sf"/>
</dbReference>
<dbReference type="PROSITE" id="PS51257">
    <property type="entry name" value="PROKAR_LIPOPROTEIN"/>
    <property type="match status" value="1"/>
</dbReference>
<gene>
    <name evidence="2" type="ORF">MNBD_GAMMA04-790</name>
</gene>
<protein>
    <recommendedName>
        <fullName evidence="1">Rhodanese domain-containing protein</fullName>
    </recommendedName>
</protein>
<dbReference type="Pfam" id="PF00581">
    <property type="entry name" value="Rhodanese"/>
    <property type="match status" value="1"/>
</dbReference>
<dbReference type="InterPro" id="IPR050229">
    <property type="entry name" value="GlpE_sulfurtransferase"/>
</dbReference>
<sequence>MFLKLLGLFVLTLSLSSCFEPPYTNLNNEQFLQMMNQGVPVYDVRRPEEWRKTGIVEGSELLTFVDKSGRLKPDFLPKFTAQIDKNQPVILICRTGNRTDTLARYLVEKLGYTQVYNVRDGITRWISEKQPVVRP</sequence>
<feature type="domain" description="Rhodanese" evidence="1">
    <location>
        <begin position="43"/>
        <end position="134"/>
    </location>
</feature>
<dbReference type="PANTHER" id="PTHR43031">
    <property type="entry name" value="FAD-DEPENDENT OXIDOREDUCTASE"/>
    <property type="match status" value="1"/>
</dbReference>
<dbReference type="Gene3D" id="3.40.250.10">
    <property type="entry name" value="Rhodanese-like domain"/>
    <property type="match status" value="1"/>
</dbReference>
<dbReference type="SMART" id="SM00450">
    <property type="entry name" value="RHOD"/>
    <property type="match status" value="1"/>
</dbReference>
<dbReference type="PANTHER" id="PTHR43031:SF1">
    <property type="entry name" value="PYRIDINE NUCLEOTIDE-DISULPHIDE OXIDOREDUCTASE"/>
    <property type="match status" value="1"/>
</dbReference>
<proteinExistence type="predicted"/>
<dbReference type="PROSITE" id="PS50206">
    <property type="entry name" value="RHODANESE_3"/>
    <property type="match status" value="1"/>
</dbReference>
<dbReference type="AlphaFoldDB" id="A0A3B0W0R7"/>